<comment type="caution">
    <text evidence="3">The sequence shown here is derived from an EMBL/GenBank/DDBJ whole genome shotgun (WGS) entry which is preliminary data.</text>
</comment>
<dbReference type="Proteomes" id="UP001242368">
    <property type="component" value="Unassembled WGS sequence"/>
</dbReference>
<feature type="signal peptide" evidence="2">
    <location>
        <begin position="1"/>
        <end position="18"/>
    </location>
</feature>
<evidence type="ECO:0000313" key="5">
    <source>
        <dbReference type="Proteomes" id="UP001242368"/>
    </source>
</evidence>
<organism evidence="3 5">
    <name type="scientific">Paenimyroides ceti</name>
    <dbReference type="NCBI Taxonomy" id="395087"/>
    <lineage>
        <taxon>Bacteria</taxon>
        <taxon>Pseudomonadati</taxon>
        <taxon>Bacteroidota</taxon>
        <taxon>Flavobacteriia</taxon>
        <taxon>Flavobacteriales</taxon>
        <taxon>Flavobacteriaceae</taxon>
        <taxon>Paenimyroides</taxon>
    </lineage>
</organism>
<gene>
    <name evidence="3" type="ORF">QW060_15135</name>
    <name evidence="4" type="ORF">QW060_21535</name>
</gene>
<reference evidence="5" key="2">
    <citation type="journal article" date="2019" name="Int. J. Syst. Evol. Microbiol.">
        <title>The Global Catalogue of Microorganisms (GCM) 10K type strain sequencing project: providing services to taxonomists for standard genome sequencing and annotation.</title>
        <authorList>
            <consortium name="The Broad Institute Genomics Platform"/>
            <consortium name="The Broad Institute Genome Sequencing Center for Infectious Disease"/>
            <person name="Wu L."/>
            <person name="Ma J."/>
        </authorList>
    </citation>
    <scope>NUCLEOTIDE SEQUENCE [LARGE SCALE GENOMIC DNA]</scope>
    <source>
        <strain evidence="5">CECT 7184</strain>
    </source>
</reference>
<evidence type="ECO:0000256" key="2">
    <source>
        <dbReference type="SAM" id="SignalP"/>
    </source>
</evidence>
<proteinExistence type="predicted"/>
<name>A0ABT8CW66_9FLAO</name>
<keyword evidence="5" id="KW-1185">Reference proteome</keyword>
<evidence type="ECO:0000313" key="3">
    <source>
        <dbReference type="EMBL" id="MDN3708434.1"/>
    </source>
</evidence>
<evidence type="ECO:0000313" key="4">
    <source>
        <dbReference type="EMBL" id="MDN3709560.1"/>
    </source>
</evidence>
<dbReference type="RefSeq" id="WP_290364300.1">
    <property type="nucleotide sequence ID" value="NZ_JAUFQU010000001.1"/>
</dbReference>
<accession>A0ABT8CW66</accession>
<dbReference type="EMBL" id="JAUFQU010000042">
    <property type="protein sequence ID" value="MDN3709560.1"/>
    <property type="molecule type" value="Genomic_DNA"/>
</dbReference>
<evidence type="ECO:0000256" key="1">
    <source>
        <dbReference type="SAM" id="MobiDB-lite"/>
    </source>
</evidence>
<feature type="region of interest" description="Disordered" evidence="1">
    <location>
        <begin position="157"/>
        <end position="178"/>
    </location>
</feature>
<sequence>MLKRLLIVLFFSGFFAEAQTNEQFYKVHALQITSADKLFAGKEVDFGYNFTESVTNDFIHNGYYLWIEDQWFYIMNAKNIFNSDTASPLLFNIKAARSELKIQDIFGTVYTYPIEAIKPYEINKKDYLNWKQKPESLIYSTKMIDSPLAPTLQYEEKVKTEAPKAEEPKTQKEEAAVASEEASPLLDVLDIVETTVKTTVAPDEAIAIQNTVIANDTVTDLKKQVKEVSQKENKAPLNAYEEAVEKGFEGSVTEWIEEVNSKGGKTAYEMAVEKGFKGDEKEWLRSLWGSNVDPDIEKQEKTTTLVMNWMQELNSDAGYSPYELALKNGFYGTFSEWVEFVIGKDGEEVYKEEIKKGYKGTYKEWIETKLKASNDDMLRKEKLRKNNFVIVPNVRLEVPDNDEIQTFDLYKYYNQYYGSSVISSSGRANSIELRKSDLEYQLTWYDKSEIEILEISKDGLIKYKKTADSENKYTSINVRYVLSN</sequence>
<reference evidence="3" key="3">
    <citation type="submission" date="2023-06" db="EMBL/GenBank/DDBJ databases">
        <authorList>
            <person name="Lucena T."/>
            <person name="Sun Q."/>
        </authorList>
    </citation>
    <scope>NUCLEOTIDE SEQUENCE</scope>
    <source>
        <strain evidence="3">CECT 7184</strain>
    </source>
</reference>
<keyword evidence="2" id="KW-0732">Signal</keyword>
<reference evidence="3" key="1">
    <citation type="journal article" date="2014" name="Int. J. Syst. Evol. Microbiol.">
        <title>Complete genome of a new Firmicutes species belonging to the dominant human colonic microbiota ('Ruminococcus bicirculans') reveals two chromosomes and a selective capacity to utilize plant glucans.</title>
        <authorList>
            <consortium name="NISC Comparative Sequencing Program"/>
            <person name="Wegmann U."/>
            <person name="Louis P."/>
            <person name="Goesmann A."/>
            <person name="Henrissat B."/>
            <person name="Duncan S.H."/>
            <person name="Flint H.J."/>
        </authorList>
    </citation>
    <scope>NUCLEOTIDE SEQUENCE</scope>
    <source>
        <strain evidence="3">CECT 7184</strain>
    </source>
</reference>
<protein>
    <submittedName>
        <fullName evidence="3">Uncharacterized protein</fullName>
    </submittedName>
</protein>
<feature type="compositionally biased region" description="Basic and acidic residues" evidence="1">
    <location>
        <begin position="157"/>
        <end position="175"/>
    </location>
</feature>
<dbReference type="EMBL" id="JAUFQU010000001">
    <property type="protein sequence ID" value="MDN3708434.1"/>
    <property type="molecule type" value="Genomic_DNA"/>
</dbReference>
<feature type="chain" id="PRO_5045032506" evidence="2">
    <location>
        <begin position="19"/>
        <end position="484"/>
    </location>
</feature>